<name>A0A6J6ERK4_9ZZZZ</name>
<organism evidence="1">
    <name type="scientific">freshwater metagenome</name>
    <dbReference type="NCBI Taxonomy" id="449393"/>
    <lineage>
        <taxon>unclassified sequences</taxon>
        <taxon>metagenomes</taxon>
        <taxon>ecological metagenomes</taxon>
    </lineage>
</organism>
<dbReference type="EMBL" id="CAEZTV010000048">
    <property type="protein sequence ID" value="CAB4579112.1"/>
    <property type="molecule type" value="Genomic_DNA"/>
</dbReference>
<protein>
    <submittedName>
        <fullName evidence="1">Unannotated protein</fullName>
    </submittedName>
</protein>
<accession>A0A6J6ERK4</accession>
<gene>
    <name evidence="1" type="ORF">UFOPK1747_00438</name>
</gene>
<dbReference type="AlphaFoldDB" id="A0A6J6ERK4"/>
<reference evidence="1" key="1">
    <citation type="submission" date="2020-05" db="EMBL/GenBank/DDBJ databases">
        <authorList>
            <person name="Chiriac C."/>
            <person name="Salcher M."/>
            <person name="Ghai R."/>
            <person name="Kavagutti S V."/>
        </authorList>
    </citation>
    <scope>NUCLEOTIDE SEQUENCE</scope>
</reference>
<proteinExistence type="predicted"/>
<sequence length="64" mass="6557">MALPYFANNLGSSEPALTPIRIGIPASPAALATSLTLSSNCLMFPGLTRTAAQPASMAAKIYFG</sequence>
<evidence type="ECO:0000313" key="1">
    <source>
        <dbReference type="EMBL" id="CAB4579112.1"/>
    </source>
</evidence>